<feature type="region of interest" description="Disordered" evidence="4">
    <location>
        <begin position="1"/>
        <end position="26"/>
    </location>
</feature>
<feature type="compositionally biased region" description="Low complexity" evidence="4">
    <location>
        <begin position="1"/>
        <end position="17"/>
    </location>
</feature>
<dbReference type="PANTHER" id="PTHR31225:SF210">
    <property type="entry name" value="OS01G0337100 PROTEIN"/>
    <property type="match status" value="1"/>
</dbReference>
<evidence type="ECO:0000256" key="2">
    <source>
        <dbReference type="ARBA" id="ARBA00001946"/>
    </source>
</evidence>
<evidence type="ECO:0000313" key="8">
    <source>
        <dbReference type="Proteomes" id="UP000729402"/>
    </source>
</evidence>
<name>A0A8J5QWV9_ZIZPA</name>
<comment type="caution">
    <text evidence="7">The sequence shown here is derived from an EMBL/GenBank/DDBJ whole genome shotgun (WGS) entry which is preliminary data.</text>
</comment>
<dbReference type="GO" id="GO:0010333">
    <property type="term" value="F:terpene synthase activity"/>
    <property type="evidence" value="ECO:0007669"/>
    <property type="project" value="InterPro"/>
</dbReference>
<dbReference type="SFLD" id="SFLDS00005">
    <property type="entry name" value="Isoprenoid_Synthase_Type_I"/>
    <property type="match status" value="1"/>
</dbReference>
<organism evidence="7 8">
    <name type="scientific">Zizania palustris</name>
    <name type="common">Northern wild rice</name>
    <dbReference type="NCBI Taxonomy" id="103762"/>
    <lineage>
        <taxon>Eukaryota</taxon>
        <taxon>Viridiplantae</taxon>
        <taxon>Streptophyta</taxon>
        <taxon>Embryophyta</taxon>
        <taxon>Tracheophyta</taxon>
        <taxon>Spermatophyta</taxon>
        <taxon>Magnoliopsida</taxon>
        <taxon>Liliopsida</taxon>
        <taxon>Poales</taxon>
        <taxon>Poaceae</taxon>
        <taxon>BOP clade</taxon>
        <taxon>Oryzoideae</taxon>
        <taxon>Oryzeae</taxon>
        <taxon>Zizaniinae</taxon>
        <taxon>Zizania</taxon>
    </lineage>
</organism>
<dbReference type="Proteomes" id="UP000729402">
    <property type="component" value="Unassembled WGS sequence"/>
</dbReference>
<dbReference type="CDD" id="cd00684">
    <property type="entry name" value="Terpene_cyclase_plant_C1"/>
    <property type="match status" value="1"/>
</dbReference>
<reference evidence="7" key="2">
    <citation type="submission" date="2021-02" db="EMBL/GenBank/DDBJ databases">
        <authorList>
            <person name="Kimball J.A."/>
            <person name="Haas M.W."/>
            <person name="Macchietto M."/>
            <person name="Kono T."/>
            <person name="Duquette J."/>
            <person name="Shao M."/>
        </authorList>
    </citation>
    <scope>NUCLEOTIDE SEQUENCE</scope>
    <source>
        <tissue evidence="7">Fresh leaf tissue</tissue>
    </source>
</reference>
<comment type="cofactor">
    <cofactor evidence="2">
        <name>Mg(2+)</name>
        <dbReference type="ChEBI" id="CHEBI:18420"/>
    </cofactor>
</comment>
<evidence type="ECO:0000313" key="7">
    <source>
        <dbReference type="EMBL" id="KAG8045380.1"/>
    </source>
</evidence>
<evidence type="ECO:0000256" key="3">
    <source>
        <dbReference type="ARBA" id="ARBA00022723"/>
    </source>
</evidence>
<dbReference type="EMBL" id="JAAALK010000290">
    <property type="protein sequence ID" value="KAG8045380.1"/>
    <property type="molecule type" value="Genomic_DNA"/>
</dbReference>
<dbReference type="InterPro" id="IPR005630">
    <property type="entry name" value="Terpene_synthase_metal-bd"/>
</dbReference>
<feature type="domain" description="Terpene synthase metal-binding" evidence="6">
    <location>
        <begin position="261"/>
        <end position="502"/>
    </location>
</feature>
<sequence length="566" mass="65207">MDKIVPTSAPPSSSSSSKQEGSRKAPSFHPTLWGDFFLNYQLPTTPQLAVMKGRADVLREEVRMILKETKEVAKILDLIMAIERLGLDVYYAKEIRELLDFVYSSDYNDKDLNLLSLRFYLLRKHGYDLSSGVFVSFKDRQGNFVVDNTRSLLSLYNAASLRVHGEKVLDEAITFTALQLEGVLQQSDESPLSTEVSLAIEAPIFRRARIVEMRNYISIYEQIIEEHYSGNETVLELAKLNFNLLQLLYCEELNKITLWWKELQVKSNLSFSRDRIVEMYFWMNGALFEPRYSHSRIILTKMTALMTIIDDVFDTYGTTEESMQLAKAINRWDESATELLPEYLKGFYTYLLKTFYSIEGELGPDKRYRVFYLKEVLKQLVEAYSKELKWRDEDYVPKTLGEHLDVSTRSSGGFTLAVSSFVGMGDEIAITKDVFEWILSYPSLFKSFDTFVRLSNDIVSNKREQTGDHYASTIQCYMKEHGTTMDDACQKLKELIENSWKDMVEHCCTNPTTDEQPLIVPQTLVNFARTVTTMYSHGDAFTSSHAIKEMIKSLYVEPIQMSTIEA</sequence>
<evidence type="ECO:0000259" key="5">
    <source>
        <dbReference type="Pfam" id="PF01397"/>
    </source>
</evidence>
<dbReference type="Pfam" id="PF01397">
    <property type="entry name" value="Terpene_synth"/>
    <property type="match status" value="1"/>
</dbReference>
<feature type="domain" description="Terpene synthase N-terminal" evidence="5">
    <location>
        <begin position="32"/>
        <end position="199"/>
    </location>
</feature>
<dbReference type="PANTHER" id="PTHR31225">
    <property type="entry name" value="OS04G0344100 PROTEIN-RELATED"/>
    <property type="match status" value="1"/>
</dbReference>
<dbReference type="FunFam" id="1.10.600.10:FF:000007">
    <property type="entry name" value="Isoprene synthase, chloroplastic"/>
    <property type="match status" value="1"/>
</dbReference>
<dbReference type="InterPro" id="IPR050148">
    <property type="entry name" value="Terpene_synthase-like"/>
</dbReference>
<proteinExistence type="predicted"/>
<keyword evidence="8" id="KW-1185">Reference proteome</keyword>
<dbReference type="AlphaFoldDB" id="A0A8J5QWV9"/>
<evidence type="ECO:0000256" key="1">
    <source>
        <dbReference type="ARBA" id="ARBA00001936"/>
    </source>
</evidence>
<evidence type="ECO:0000256" key="4">
    <source>
        <dbReference type="SAM" id="MobiDB-lite"/>
    </source>
</evidence>
<dbReference type="GO" id="GO:0000287">
    <property type="term" value="F:magnesium ion binding"/>
    <property type="evidence" value="ECO:0007669"/>
    <property type="project" value="InterPro"/>
</dbReference>
<comment type="cofactor">
    <cofactor evidence="1">
        <name>Mn(2+)</name>
        <dbReference type="ChEBI" id="CHEBI:29035"/>
    </cofactor>
</comment>
<dbReference type="InterPro" id="IPR044814">
    <property type="entry name" value="Terpene_cyclase_plant_C1"/>
</dbReference>
<reference evidence="7" key="1">
    <citation type="journal article" date="2021" name="bioRxiv">
        <title>Whole Genome Assembly and Annotation of Northern Wild Rice, Zizania palustris L., Supports a Whole Genome Duplication in the Zizania Genus.</title>
        <authorList>
            <person name="Haas M."/>
            <person name="Kono T."/>
            <person name="Macchietto M."/>
            <person name="Millas R."/>
            <person name="McGilp L."/>
            <person name="Shao M."/>
            <person name="Duquette J."/>
            <person name="Hirsch C.N."/>
            <person name="Kimball J."/>
        </authorList>
    </citation>
    <scope>NUCLEOTIDE SEQUENCE</scope>
    <source>
        <tissue evidence="7">Fresh leaf tissue</tissue>
    </source>
</reference>
<evidence type="ECO:0000259" key="6">
    <source>
        <dbReference type="Pfam" id="PF03936"/>
    </source>
</evidence>
<dbReference type="InterPro" id="IPR001906">
    <property type="entry name" value="Terpene_synth_N"/>
</dbReference>
<dbReference type="InterPro" id="IPR034741">
    <property type="entry name" value="Terpene_cyclase-like_1_C"/>
</dbReference>
<protein>
    <submittedName>
        <fullName evidence="7">Uncharacterized protein</fullName>
    </submittedName>
</protein>
<dbReference type="SFLD" id="SFLDG01019">
    <property type="entry name" value="Terpene_Cyclase_Like_1_C_Termi"/>
    <property type="match status" value="1"/>
</dbReference>
<accession>A0A8J5QWV9</accession>
<dbReference type="Pfam" id="PF03936">
    <property type="entry name" value="Terpene_synth_C"/>
    <property type="match status" value="1"/>
</dbReference>
<gene>
    <name evidence="7" type="ORF">GUJ93_ZPchr0008g12602</name>
</gene>
<dbReference type="OrthoDB" id="1877784at2759"/>
<keyword evidence="3" id="KW-0479">Metal-binding</keyword>
<dbReference type="GO" id="GO:0016102">
    <property type="term" value="P:diterpenoid biosynthetic process"/>
    <property type="evidence" value="ECO:0007669"/>
    <property type="project" value="InterPro"/>
</dbReference>